<dbReference type="AlphaFoldDB" id="A0A1X9N911"/>
<proteinExistence type="predicted"/>
<organism evidence="1 2">
    <name type="scientific">Oceanicoccus sagamiensis</name>
    <dbReference type="NCBI Taxonomy" id="716816"/>
    <lineage>
        <taxon>Bacteria</taxon>
        <taxon>Pseudomonadati</taxon>
        <taxon>Pseudomonadota</taxon>
        <taxon>Gammaproteobacteria</taxon>
        <taxon>Cellvibrionales</taxon>
        <taxon>Spongiibacteraceae</taxon>
        <taxon>Oceanicoccus</taxon>
    </lineage>
</organism>
<evidence type="ECO:0000313" key="1">
    <source>
        <dbReference type="EMBL" id="ARN74156.1"/>
    </source>
</evidence>
<dbReference type="KEGG" id="osg:BST96_08500"/>
<reference evidence="1 2" key="1">
    <citation type="submission" date="2016-11" db="EMBL/GenBank/DDBJ databases">
        <title>Trade-off between light-utilization and light-protection in marine flavobacteria.</title>
        <authorList>
            <person name="Kumagai Y."/>
        </authorList>
    </citation>
    <scope>NUCLEOTIDE SEQUENCE [LARGE SCALE GENOMIC DNA]</scope>
    <source>
        <strain evidence="1 2">NBRC 107125</strain>
    </source>
</reference>
<evidence type="ECO:0008006" key="3">
    <source>
        <dbReference type="Google" id="ProtNLM"/>
    </source>
</evidence>
<gene>
    <name evidence="1" type="ORF">BST96_08500</name>
</gene>
<protein>
    <recommendedName>
        <fullName evidence="3">N-acetyltransferase domain-containing protein</fullName>
    </recommendedName>
</protein>
<evidence type="ECO:0000313" key="2">
    <source>
        <dbReference type="Proteomes" id="UP000193450"/>
    </source>
</evidence>
<keyword evidence="2" id="KW-1185">Reference proteome</keyword>
<name>A0A1X9N911_9GAMM</name>
<sequence length="157" mass="17883">MNLPCKKTPSVSTHIQWLTPDSFHYWQVQGICLHLFPLDQYRLPINAVNESHEHIAALILRGAVVLSGRLVPIPSDCNKRYYHISRLVAVRFYSEPMLHSLLSALIDRAKALGAQGLMVHVKVQSVATYLKLGFIKVIAVYDHIEEQPLQKMFLLLE</sequence>
<dbReference type="Gene3D" id="3.40.630.30">
    <property type="match status" value="1"/>
</dbReference>
<dbReference type="Proteomes" id="UP000193450">
    <property type="component" value="Chromosome"/>
</dbReference>
<dbReference type="InterPro" id="IPR016181">
    <property type="entry name" value="Acyl_CoA_acyltransferase"/>
</dbReference>
<dbReference type="SUPFAM" id="SSF55729">
    <property type="entry name" value="Acyl-CoA N-acyltransferases (Nat)"/>
    <property type="match status" value="1"/>
</dbReference>
<accession>A0A1X9N911</accession>
<dbReference type="EMBL" id="CP019343">
    <property type="protein sequence ID" value="ARN74156.1"/>
    <property type="molecule type" value="Genomic_DNA"/>
</dbReference>
<dbReference type="RefSeq" id="WP_085758290.1">
    <property type="nucleotide sequence ID" value="NZ_CP019343.1"/>
</dbReference>